<dbReference type="OrthoDB" id="5105088at2759"/>
<sequence length="227" mass="25041">MVSNGEDGGTNNDEEIRRLLKMHLKNVKAALENNKAALEGCNTTMIEAGGGPTATIKTENSGSTDEKVTPAPGKKRKAEVEECMTCKGKSCGMCKSKSHTMEHCLLNGSIAGCVLCDTTSHDIDECTKFTGLSMDEKLNLLINERAGLPPLRTSELWHQMLLAWLHDKESEGKEAPSMYPWTLDHASNVSRGVDGRHNYKLQSRFDRSGRDRSILPKCKWYEDAVAV</sequence>
<protein>
    <submittedName>
        <fullName evidence="2">Uncharacterized protein</fullName>
    </submittedName>
</protein>
<dbReference type="Proteomes" id="UP000245910">
    <property type="component" value="Chromosome IIII"/>
</dbReference>
<feature type="region of interest" description="Disordered" evidence="1">
    <location>
        <begin position="50"/>
        <end position="73"/>
    </location>
</feature>
<dbReference type="KEGG" id="fvn:FVRRES_11321"/>
<dbReference type="EMBL" id="LN649232">
    <property type="protein sequence ID" value="CEI38630.1"/>
    <property type="molecule type" value="Genomic_DNA"/>
</dbReference>
<dbReference type="RefSeq" id="XP_025581025.1">
    <property type="nucleotide sequence ID" value="XM_025726461.2"/>
</dbReference>
<dbReference type="AlphaFoldDB" id="A0A2L2SPJ2"/>
<evidence type="ECO:0000256" key="1">
    <source>
        <dbReference type="SAM" id="MobiDB-lite"/>
    </source>
</evidence>
<evidence type="ECO:0000313" key="3">
    <source>
        <dbReference type="Proteomes" id="UP000245910"/>
    </source>
</evidence>
<evidence type="ECO:0000313" key="2">
    <source>
        <dbReference type="EMBL" id="CEI38630.1"/>
    </source>
</evidence>
<dbReference type="STRING" id="56646.A0A2L2SPJ2"/>
<organism evidence="2 3">
    <name type="scientific">Fusarium venenatum</name>
    <dbReference type="NCBI Taxonomy" id="56646"/>
    <lineage>
        <taxon>Eukaryota</taxon>
        <taxon>Fungi</taxon>
        <taxon>Dikarya</taxon>
        <taxon>Ascomycota</taxon>
        <taxon>Pezizomycotina</taxon>
        <taxon>Sordariomycetes</taxon>
        <taxon>Hypocreomycetidae</taxon>
        <taxon>Hypocreales</taxon>
        <taxon>Nectriaceae</taxon>
        <taxon>Fusarium</taxon>
    </lineage>
</organism>
<keyword evidence="3" id="KW-1185">Reference proteome</keyword>
<dbReference type="GeneID" id="37262957"/>
<name>A0A2L2SPJ2_9HYPO</name>
<reference evidence="3" key="1">
    <citation type="submission" date="2014-10" db="EMBL/GenBank/DDBJ databases">
        <authorList>
            <person name="King R."/>
        </authorList>
    </citation>
    <scope>NUCLEOTIDE SEQUENCE [LARGE SCALE GENOMIC DNA]</scope>
    <source>
        <strain evidence="3">A3/5</strain>
    </source>
</reference>
<accession>A0A2L2SPJ2</accession>
<proteinExistence type="predicted"/>